<dbReference type="Proteomes" id="UP000287224">
    <property type="component" value="Unassembled WGS sequence"/>
</dbReference>
<organism evidence="1 2">
    <name type="scientific">Dictyobacter aurantiacus</name>
    <dbReference type="NCBI Taxonomy" id="1936993"/>
    <lineage>
        <taxon>Bacteria</taxon>
        <taxon>Bacillati</taxon>
        <taxon>Chloroflexota</taxon>
        <taxon>Ktedonobacteria</taxon>
        <taxon>Ktedonobacterales</taxon>
        <taxon>Dictyobacteraceae</taxon>
        <taxon>Dictyobacter</taxon>
    </lineage>
</organism>
<dbReference type="AlphaFoldDB" id="A0A401ZRN1"/>
<keyword evidence="2" id="KW-1185">Reference proteome</keyword>
<proteinExistence type="predicted"/>
<dbReference type="OrthoDB" id="164866at2"/>
<name>A0A401ZRN1_9CHLR</name>
<comment type="caution">
    <text evidence="1">The sequence shown here is derived from an EMBL/GenBank/DDBJ whole genome shotgun (WGS) entry which is preliminary data.</text>
</comment>
<dbReference type="RefSeq" id="WP_126602135.1">
    <property type="nucleotide sequence ID" value="NZ_BIFQ01000002.1"/>
</dbReference>
<evidence type="ECO:0000313" key="1">
    <source>
        <dbReference type="EMBL" id="GCE09578.1"/>
    </source>
</evidence>
<sequence length="65" mass="7748">MENFDELDNQVLAKLMKIKKKRDANLRFRAEQKERLEKTLNDPLLSPIAKNNIERQLRELITPND</sequence>
<reference evidence="2" key="1">
    <citation type="submission" date="2018-12" db="EMBL/GenBank/DDBJ databases">
        <title>Tengunoibacter tsumagoiensis gen. nov., sp. nov., Dictyobacter kobayashii sp. nov., D. alpinus sp. nov., and D. joshuensis sp. nov. and description of Dictyobacteraceae fam. nov. within the order Ktedonobacterales isolated from Tengu-no-mugimeshi.</title>
        <authorList>
            <person name="Wang C.M."/>
            <person name="Zheng Y."/>
            <person name="Sakai Y."/>
            <person name="Toyoda A."/>
            <person name="Minakuchi Y."/>
            <person name="Abe K."/>
            <person name="Yokota A."/>
            <person name="Yabe S."/>
        </authorList>
    </citation>
    <scope>NUCLEOTIDE SEQUENCE [LARGE SCALE GENOMIC DNA]</scope>
    <source>
        <strain evidence="2">S-27</strain>
    </source>
</reference>
<protein>
    <submittedName>
        <fullName evidence="1">Uncharacterized protein</fullName>
    </submittedName>
</protein>
<gene>
    <name evidence="1" type="ORF">KDAU_69070</name>
</gene>
<accession>A0A401ZRN1</accession>
<dbReference type="EMBL" id="BIFQ01000002">
    <property type="protein sequence ID" value="GCE09578.1"/>
    <property type="molecule type" value="Genomic_DNA"/>
</dbReference>
<evidence type="ECO:0000313" key="2">
    <source>
        <dbReference type="Proteomes" id="UP000287224"/>
    </source>
</evidence>